<evidence type="ECO:0000256" key="2">
    <source>
        <dbReference type="ARBA" id="ARBA00022801"/>
    </source>
</evidence>
<evidence type="ECO:0000313" key="5">
    <source>
        <dbReference type="EMBL" id="CAA9306669.1"/>
    </source>
</evidence>
<keyword evidence="2" id="KW-0378">Hydrolase</keyword>
<keyword evidence="1" id="KW-0479">Metal-binding</keyword>
<dbReference type="SUPFAM" id="SSF51556">
    <property type="entry name" value="Metallo-dependent hydrolases"/>
    <property type="match status" value="1"/>
</dbReference>
<dbReference type="Gene3D" id="3.20.20.140">
    <property type="entry name" value="Metal-dependent hydrolases"/>
    <property type="match status" value="1"/>
</dbReference>
<dbReference type="GO" id="GO:0016787">
    <property type="term" value="F:hydrolase activity"/>
    <property type="evidence" value="ECO:0007669"/>
    <property type="project" value="UniProtKB-KW"/>
</dbReference>
<evidence type="ECO:0008006" key="6">
    <source>
        <dbReference type="Google" id="ProtNLM"/>
    </source>
</evidence>
<dbReference type="Pfam" id="PF02126">
    <property type="entry name" value="PTE"/>
    <property type="match status" value="1"/>
</dbReference>
<dbReference type="InterPro" id="IPR001559">
    <property type="entry name" value="Phosphotriesterase"/>
</dbReference>
<feature type="modified residue" description="N6-carboxylysine" evidence="3 4">
    <location>
        <position position="106"/>
    </location>
</feature>
<sequence length="291" mass="30712">MRLDPVTPDVGEPLPDFETLVQHVLPVAQALAHAGAAAIVDATPADMGRRLEVCRAISQRSGLSVVASTGTYREPWVPAWARVATPEKIAAWMLAEVRDGPCGAIKLGCSPDGPSEAEALCARAAGQVSRATGVFVACHVEQAAAGGRALDAFEQGGGDPTRFAIVHLHEDPDVAGHLALGKRGAWLSYDRVGGRMADDAYTRLVLDQATAGYAAQLLIAQDAPVYFVDQRGNHRVATVERFTHLMTRFLPALRAAGADEALVQQLLVDNPRRALAYSPGASSTLGDTHPA</sequence>
<gene>
    <name evidence="5" type="ORF">AVDCRST_MAG77-6130</name>
</gene>
<evidence type="ECO:0000256" key="3">
    <source>
        <dbReference type="PIRSR" id="PIRSR601559-50"/>
    </source>
</evidence>
<evidence type="ECO:0000256" key="4">
    <source>
        <dbReference type="PROSITE-ProRule" id="PRU00679"/>
    </source>
</evidence>
<accession>A0A6J4KHX9</accession>
<dbReference type="InterPro" id="IPR032466">
    <property type="entry name" value="Metal_Hydrolase"/>
</dbReference>
<dbReference type="PROSITE" id="PS51347">
    <property type="entry name" value="PHOSPHOTRIESTERASE_2"/>
    <property type="match status" value="1"/>
</dbReference>
<organism evidence="5">
    <name type="scientific">uncultured Chloroflexota bacterium</name>
    <dbReference type="NCBI Taxonomy" id="166587"/>
    <lineage>
        <taxon>Bacteria</taxon>
        <taxon>Bacillati</taxon>
        <taxon>Chloroflexota</taxon>
        <taxon>environmental samples</taxon>
    </lineage>
</organism>
<reference evidence="5" key="1">
    <citation type="submission" date="2020-02" db="EMBL/GenBank/DDBJ databases">
        <authorList>
            <person name="Meier V. D."/>
        </authorList>
    </citation>
    <scope>NUCLEOTIDE SEQUENCE</scope>
    <source>
        <strain evidence="5">AVDCRST_MAG77</strain>
    </source>
</reference>
<dbReference type="EMBL" id="CADCTC010000320">
    <property type="protein sequence ID" value="CAA9306669.1"/>
    <property type="molecule type" value="Genomic_DNA"/>
</dbReference>
<dbReference type="PANTHER" id="PTHR10819:SF3">
    <property type="entry name" value="PHOSPHOTRIESTERASE-RELATED PROTEIN"/>
    <property type="match status" value="1"/>
</dbReference>
<dbReference type="PANTHER" id="PTHR10819">
    <property type="entry name" value="PHOSPHOTRIESTERASE-RELATED"/>
    <property type="match status" value="1"/>
</dbReference>
<name>A0A6J4KHX9_9CHLR</name>
<protein>
    <recommendedName>
        <fullName evidence="6">Phosphotriesterase</fullName>
    </recommendedName>
</protein>
<dbReference type="AlphaFoldDB" id="A0A6J4KHX9"/>
<evidence type="ECO:0000256" key="1">
    <source>
        <dbReference type="ARBA" id="ARBA00022723"/>
    </source>
</evidence>
<proteinExistence type="inferred from homology"/>
<dbReference type="GO" id="GO:0008270">
    <property type="term" value="F:zinc ion binding"/>
    <property type="evidence" value="ECO:0007669"/>
    <property type="project" value="InterPro"/>
</dbReference>
<comment type="similarity">
    <text evidence="4">Belongs to the metallo-dependent hydrolases superfamily. Phosphotriesterase family.</text>
</comment>